<dbReference type="Gene3D" id="3.40.1190.10">
    <property type="entry name" value="Mur-like, catalytic domain"/>
    <property type="match status" value="1"/>
</dbReference>
<feature type="domain" description="Mur ligase N-terminal catalytic" evidence="9">
    <location>
        <begin position="34"/>
        <end position="107"/>
    </location>
</feature>
<feature type="domain" description="Mur ligase central" evidence="11">
    <location>
        <begin position="120"/>
        <end position="335"/>
    </location>
</feature>
<dbReference type="GO" id="GO:0008360">
    <property type="term" value="P:regulation of cell shape"/>
    <property type="evidence" value="ECO:0007669"/>
    <property type="project" value="UniProtKB-KW"/>
</dbReference>
<keyword evidence="6 7" id="KW-0961">Cell wall biogenesis/degradation</keyword>
<evidence type="ECO:0000256" key="4">
    <source>
        <dbReference type="ARBA" id="ARBA00022984"/>
    </source>
</evidence>
<comment type="cofactor">
    <cofactor evidence="7">
        <name>Mg(2+)</name>
        <dbReference type="ChEBI" id="CHEBI:18420"/>
    </cofactor>
</comment>
<organism evidence="12 13">
    <name type="scientific">Nitrosospira lacus</name>
    <dbReference type="NCBI Taxonomy" id="1288494"/>
    <lineage>
        <taxon>Bacteria</taxon>
        <taxon>Pseudomonadati</taxon>
        <taxon>Pseudomonadota</taxon>
        <taxon>Betaproteobacteria</taxon>
        <taxon>Nitrosomonadales</taxon>
        <taxon>Nitrosomonadaceae</taxon>
        <taxon>Nitrosospira</taxon>
    </lineage>
</organism>
<dbReference type="AlphaFoldDB" id="A0A1W6SKV7"/>
<comment type="function">
    <text evidence="7">Catalyzes the addition of meso-diaminopimelic acid to the nucleotide precursor UDP-N-acetylmuramoyl-L-alanyl-D-glutamate (UMAG) in the biosynthesis of bacterial cell-wall peptidoglycan.</text>
</comment>
<protein>
    <recommendedName>
        <fullName evidence="7">UDP-N-acetylmuramoyl-L-alanyl-D-glutamate--2,6-diaminopimelate ligase</fullName>
        <ecNumber evidence="7">6.3.2.13</ecNumber>
    </recommendedName>
    <alternativeName>
        <fullName evidence="7">Meso-A2pm-adding enzyme</fullName>
    </alternativeName>
    <alternativeName>
        <fullName evidence="7">Meso-diaminopimelate-adding enzyme</fullName>
    </alternativeName>
    <alternativeName>
        <fullName evidence="7">UDP-MurNAc-L-Ala-D-Glu:meso-diaminopimelate ligase</fullName>
    </alternativeName>
    <alternativeName>
        <fullName evidence="7">UDP-MurNAc-tripeptide synthetase</fullName>
    </alternativeName>
    <alternativeName>
        <fullName evidence="7">UDP-N-acetylmuramyl-tripeptide synthetase</fullName>
    </alternativeName>
</protein>
<dbReference type="Gene3D" id="3.90.190.20">
    <property type="entry name" value="Mur ligase, C-terminal domain"/>
    <property type="match status" value="1"/>
</dbReference>
<dbReference type="InterPro" id="IPR035911">
    <property type="entry name" value="MurE/MurF_N"/>
</dbReference>
<dbReference type="InterPro" id="IPR005761">
    <property type="entry name" value="UDP-N-AcMur-Glu-dNH2Pim_ligase"/>
</dbReference>
<dbReference type="PANTHER" id="PTHR23135">
    <property type="entry name" value="MUR LIGASE FAMILY MEMBER"/>
    <property type="match status" value="1"/>
</dbReference>
<comment type="pathway">
    <text evidence="7 8">Cell wall biogenesis; peptidoglycan biosynthesis.</text>
</comment>
<dbReference type="InterPro" id="IPR004101">
    <property type="entry name" value="Mur_ligase_C"/>
</dbReference>
<keyword evidence="7" id="KW-0460">Magnesium</keyword>
<keyword evidence="13" id="KW-1185">Reference proteome</keyword>
<comment type="PTM">
    <text evidence="7">Carboxylation is probably crucial for Mg(2+) binding and, consequently, for the gamma-phosphate positioning of ATP.</text>
</comment>
<dbReference type="EC" id="6.3.2.13" evidence="7"/>
<comment type="subcellular location">
    <subcellularLocation>
        <location evidence="7 8">Cytoplasm</location>
    </subcellularLocation>
</comment>
<feature type="modified residue" description="N6-carboxylysine" evidence="7">
    <location>
        <position position="231"/>
    </location>
</feature>
<accession>A0A1W6SKV7</accession>
<evidence type="ECO:0000259" key="10">
    <source>
        <dbReference type="Pfam" id="PF02875"/>
    </source>
</evidence>
<dbReference type="SUPFAM" id="SSF53244">
    <property type="entry name" value="MurD-like peptide ligases, peptide-binding domain"/>
    <property type="match status" value="1"/>
</dbReference>
<evidence type="ECO:0000256" key="8">
    <source>
        <dbReference type="RuleBase" id="RU004135"/>
    </source>
</evidence>
<dbReference type="EMBL" id="CP021106">
    <property type="protein sequence ID" value="ARO86440.1"/>
    <property type="molecule type" value="Genomic_DNA"/>
</dbReference>
<feature type="short sequence motif" description="Meso-diaminopimelate recognition motif" evidence="7">
    <location>
        <begin position="444"/>
        <end position="447"/>
    </location>
</feature>
<keyword evidence="5 7" id="KW-0131">Cell cycle</keyword>
<evidence type="ECO:0000256" key="5">
    <source>
        <dbReference type="ARBA" id="ARBA00023306"/>
    </source>
</evidence>
<evidence type="ECO:0000256" key="6">
    <source>
        <dbReference type="ARBA" id="ARBA00023316"/>
    </source>
</evidence>
<feature type="binding site" evidence="7">
    <location>
        <position position="191"/>
    </location>
    <ligand>
        <name>UDP-N-acetyl-alpha-D-muramoyl-L-alanyl-D-glutamate</name>
        <dbReference type="ChEBI" id="CHEBI:83900"/>
    </ligand>
</feature>
<keyword evidence="2 7" id="KW-0132">Cell division</keyword>
<reference evidence="12 13" key="1">
    <citation type="journal article" date="2015" name="Int. J. Syst. Evol. Microbiol.">
        <title>Nitrosospira lacus sp. nov., a psychrotolerant, ammonia-oxidizing bacterium from sandy lake sediment.</title>
        <authorList>
            <person name="Urakawa H."/>
            <person name="Garcia J.C."/>
            <person name="Nielsen J.L."/>
            <person name="Le V.Q."/>
            <person name="Kozlowski J.A."/>
            <person name="Stein L.Y."/>
            <person name="Lim C.K."/>
            <person name="Pommerening-Roser A."/>
            <person name="Martens-Habbena W."/>
            <person name="Stahl D.A."/>
            <person name="Klotz M.G."/>
        </authorList>
    </citation>
    <scope>NUCLEOTIDE SEQUENCE [LARGE SCALE GENOMIC DNA]</scope>
    <source>
        <strain evidence="12 13">APG3</strain>
    </source>
</reference>
<dbReference type="GO" id="GO:0009252">
    <property type="term" value="P:peptidoglycan biosynthetic process"/>
    <property type="evidence" value="ECO:0007669"/>
    <property type="project" value="UniProtKB-UniRule"/>
</dbReference>
<comment type="similarity">
    <text evidence="1 7">Belongs to the MurCDEF family. MurE subfamily.</text>
</comment>
<dbReference type="NCBIfam" id="TIGR01085">
    <property type="entry name" value="murE"/>
    <property type="match status" value="1"/>
</dbReference>
<dbReference type="GO" id="GO:0005524">
    <property type="term" value="F:ATP binding"/>
    <property type="evidence" value="ECO:0007669"/>
    <property type="project" value="UniProtKB-UniRule"/>
</dbReference>
<evidence type="ECO:0000313" key="12">
    <source>
        <dbReference type="EMBL" id="ARO86440.1"/>
    </source>
</evidence>
<proteinExistence type="inferred from homology"/>
<dbReference type="HAMAP" id="MF_00208">
    <property type="entry name" value="MurE"/>
    <property type="match status" value="1"/>
</dbReference>
<feature type="binding site" evidence="7">
    <location>
        <begin position="444"/>
        <end position="447"/>
    </location>
    <ligand>
        <name>meso-2,6-diaminopimelate</name>
        <dbReference type="ChEBI" id="CHEBI:57791"/>
    </ligand>
</feature>
<feature type="binding site" evidence="7">
    <location>
        <position position="163"/>
    </location>
    <ligand>
        <name>UDP-N-acetyl-alpha-D-muramoyl-L-alanyl-D-glutamate</name>
        <dbReference type="ChEBI" id="CHEBI:83900"/>
    </ligand>
</feature>
<keyword evidence="7" id="KW-0547">Nucleotide-binding</keyword>
<dbReference type="KEGG" id="nlc:EBAPG3_000845"/>
<sequence length="529" mass="57213">MNPESGVGDSKFTARSKAHFDFRALDHLGVRIGSLVTDSRMVKTGDTFLAYAGEQLDARRYIPQAIAAGANAVLWERRGFAWDPEWQVPNLPIAGLRAQAGAIADHVYGHPSQKLWLIGITGTNGKTSCSHWIAQAMTALGKKTAIIGTLGAGFPGELESTANTTPDAVLLHREMADYLLRGAQCVAMEVSSHGIVQGRISGSTFAVAVFTNLSRDHLDYHGSMEAYAAAKARLFHWPALKYAVLNLDDAYGVELSQQLSDLETRVIGYGFTEPALQPRSSEKFRVVRGRNLKLSPQGLEFDIEFETGFETEYSRFATNVVGSFNASNLLGVLATLLASGIRLADAVQVLRQVRPVAGRMEQIGGDDQPLIVVDYAHTPDALEKVLVALREILHAGSGASEKPGTALPKLICVFGCGGERDRGKRPLMGAVATRLADEVIITSDNPRKEDPGVIIGQIAAGAGASYRIEEDRRSAIYRAILSAQKNDVVLIAGKGHETYQEVDGKKFPFSDAEVARQALRDLIRATMQT</sequence>
<dbReference type="NCBIfam" id="NF001126">
    <property type="entry name" value="PRK00139.1-4"/>
    <property type="match status" value="1"/>
</dbReference>
<dbReference type="InterPro" id="IPR000713">
    <property type="entry name" value="Mur_ligase_N"/>
</dbReference>
<dbReference type="Gene3D" id="3.40.1390.10">
    <property type="entry name" value="MurE/MurF, N-terminal domain"/>
    <property type="match status" value="1"/>
</dbReference>
<dbReference type="GO" id="GO:0005737">
    <property type="term" value="C:cytoplasm"/>
    <property type="evidence" value="ECO:0007669"/>
    <property type="project" value="UniProtKB-SubCell"/>
</dbReference>
<feature type="binding site" evidence="7">
    <location>
        <position position="420"/>
    </location>
    <ligand>
        <name>meso-2,6-diaminopimelate</name>
        <dbReference type="ChEBI" id="CHEBI:57791"/>
    </ligand>
</feature>
<keyword evidence="7 12" id="KW-0436">Ligase</keyword>
<dbReference type="InterPro" id="IPR036565">
    <property type="entry name" value="Mur-like_cat_sf"/>
</dbReference>
<feature type="binding site" evidence="7">
    <location>
        <position position="39"/>
    </location>
    <ligand>
        <name>UDP-N-acetyl-alpha-D-muramoyl-L-alanyl-D-glutamate</name>
        <dbReference type="ChEBI" id="CHEBI:83900"/>
    </ligand>
</feature>
<feature type="binding site" evidence="7">
    <location>
        <position position="497"/>
    </location>
    <ligand>
        <name>meso-2,6-diaminopimelate</name>
        <dbReference type="ChEBI" id="CHEBI:57791"/>
    </ligand>
</feature>
<feature type="binding site" evidence="7">
    <location>
        <begin position="122"/>
        <end position="128"/>
    </location>
    <ligand>
        <name>ATP</name>
        <dbReference type="ChEBI" id="CHEBI:30616"/>
    </ligand>
</feature>
<dbReference type="GO" id="GO:0000287">
    <property type="term" value="F:magnesium ion binding"/>
    <property type="evidence" value="ECO:0007669"/>
    <property type="project" value="UniProtKB-UniRule"/>
</dbReference>
<dbReference type="UniPathway" id="UPA00219"/>
<dbReference type="Pfam" id="PF08245">
    <property type="entry name" value="Mur_ligase_M"/>
    <property type="match status" value="1"/>
</dbReference>
<dbReference type="PANTHER" id="PTHR23135:SF4">
    <property type="entry name" value="UDP-N-ACETYLMURAMOYL-L-ALANYL-D-GLUTAMATE--2,6-DIAMINOPIMELATE LIGASE MURE HOMOLOG, CHLOROPLASTIC"/>
    <property type="match status" value="1"/>
</dbReference>
<feature type="binding site" evidence="7">
    <location>
        <position position="197"/>
    </location>
    <ligand>
        <name>UDP-N-acetyl-alpha-D-muramoyl-L-alanyl-D-glutamate</name>
        <dbReference type="ChEBI" id="CHEBI:83900"/>
    </ligand>
</feature>
<keyword evidence="7" id="KW-0067">ATP-binding</keyword>
<evidence type="ECO:0000313" key="13">
    <source>
        <dbReference type="Proteomes" id="UP000012179"/>
    </source>
</evidence>
<dbReference type="GO" id="GO:0051301">
    <property type="term" value="P:cell division"/>
    <property type="evidence" value="ECO:0007669"/>
    <property type="project" value="UniProtKB-KW"/>
</dbReference>
<comment type="catalytic activity">
    <reaction evidence="7">
        <text>UDP-N-acetyl-alpha-D-muramoyl-L-alanyl-D-glutamate + meso-2,6-diaminopimelate + ATP = UDP-N-acetyl-alpha-D-muramoyl-L-alanyl-gamma-D-glutamyl-meso-2,6-diaminopimelate + ADP + phosphate + H(+)</text>
        <dbReference type="Rhea" id="RHEA:23676"/>
        <dbReference type="ChEBI" id="CHEBI:15378"/>
        <dbReference type="ChEBI" id="CHEBI:30616"/>
        <dbReference type="ChEBI" id="CHEBI:43474"/>
        <dbReference type="ChEBI" id="CHEBI:57791"/>
        <dbReference type="ChEBI" id="CHEBI:83900"/>
        <dbReference type="ChEBI" id="CHEBI:83905"/>
        <dbReference type="ChEBI" id="CHEBI:456216"/>
        <dbReference type="EC" id="6.3.2.13"/>
    </reaction>
</comment>
<gene>
    <name evidence="7" type="primary">murE</name>
    <name evidence="12" type="ORF">EBAPG3_000845</name>
</gene>
<evidence type="ECO:0000259" key="11">
    <source>
        <dbReference type="Pfam" id="PF08245"/>
    </source>
</evidence>
<dbReference type="RefSeq" id="WP_004180715.1">
    <property type="nucleotide sequence ID" value="NZ_CP021106.3"/>
</dbReference>
<dbReference type="SUPFAM" id="SSF63418">
    <property type="entry name" value="MurE/MurF N-terminal domain"/>
    <property type="match status" value="1"/>
</dbReference>
<comment type="caution">
    <text evidence="7">Lacks conserved residue(s) required for the propagation of feature annotation.</text>
</comment>
<keyword evidence="4 7" id="KW-0573">Peptidoglycan synthesis</keyword>
<evidence type="ECO:0000256" key="2">
    <source>
        <dbReference type="ARBA" id="ARBA00022618"/>
    </source>
</evidence>
<dbReference type="eggNOG" id="COG0769">
    <property type="taxonomic scope" value="Bacteria"/>
</dbReference>
<dbReference type="InterPro" id="IPR036615">
    <property type="entry name" value="Mur_ligase_C_dom_sf"/>
</dbReference>
<dbReference type="GO" id="GO:0008765">
    <property type="term" value="F:UDP-N-acetylmuramoylalanyl-D-glutamate-2,6-diaminopimelate ligase activity"/>
    <property type="evidence" value="ECO:0007669"/>
    <property type="project" value="UniProtKB-UniRule"/>
</dbReference>
<evidence type="ECO:0000259" key="9">
    <source>
        <dbReference type="Pfam" id="PF01225"/>
    </source>
</evidence>
<keyword evidence="7" id="KW-0963">Cytoplasm</keyword>
<dbReference type="Pfam" id="PF02875">
    <property type="entry name" value="Mur_ligase_C"/>
    <property type="match status" value="1"/>
</dbReference>
<feature type="binding site" evidence="7">
    <location>
        <begin position="164"/>
        <end position="165"/>
    </location>
    <ligand>
        <name>UDP-N-acetyl-alpha-D-muramoyl-L-alanyl-D-glutamate</name>
        <dbReference type="ChEBI" id="CHEBI:83900"/>
    </ligand>
</feature>
<dbReference type="GO" id="GO:0071555">
    <property type="term" value="P:cell wall organization"/>
    <property type="evidence" value="ECO:0007669"/>
    <property type="project" value="UniProtKB-KW"/>
</dbReference>
<evidence type="ECO:0000256" key="1">
    <source>
        <dbReference type="ARBA" id="ARBA00005898"/>
    </source>
</evidence>
<feature type="binding site" evidence="7">
    <location>
        <position position="493"/>
    </location>
    <ligand>
        <name>meso-2,6-diaminopimelate</name>
        <dbReference type="ChEBI" id="CHEBI:57791"/>
    </ligand>
</feature>
<evidence type="ECO:0000256" key="7">
    <source>
        <dbReference type="HAMAP-Rule" id="MF_00208"/>
    </source>
</evidence>
<dbReference type="OrthoDB" id="9800958at2"/>
<keyword evidence="3 7" id="KW-0133">Cell shape</keyword>
<dbReference type="Pfam" id="PF01225">
    <property type="entry name" value="Mur_ligase"/>
    <property type="match status" value="1"/>
</dbReference>
<feature type="domain" description="Mur ligase C-terminal" evidence="10">
    <location>
        <begin position="358"/>
        <end position="495"/>
    </location>
</feature>
<name>A0A1W6SKV7_9PROT</name>
<dbReference type="SUPFAM" id="SSF53623">
    <property type="entry name" value="MurD-like peptide ligases, catalytic domain"/>
    <property type="match status" value="1"/>
</dbReference>
<feature type="binding site" evidence="7">
    <location>
        <position position="199"/>
    </location>
    <ligand>
        <name>UDP-N-acetyl-alpha-D-muramoyl-L-alanyl-D-glutamate</name>
        <dbReference type="ChEBI" id="CHEBI:83900"/>
    </ligand>
</feature>
<evidence type="ECO:0000256" key="3">
    <source>
        <dbReference type="ARBA" id="ARBA00022960"/>
    </source>
</evidence>
<dbReference type="Proteomes" id="UP000012179">
    <property type="component" value="Chromosome"/>
</dbReference>
<dbReference type="InterPro" id="IPR013221">
    <property type="entry name" value="Mur_ligase_cen"/>
</dbReference>